<keyword evidence="1" id="KW-0472">Membrane</keyword>
<dbReference type="AlphaFoldDB" id="A0A162MRB5"/>
<keyword evidence="1" id="KW-1133">Transmembrane helix</keyword>
<name>A0A162MRB5_MUCCL</name>
<accession>A0A162MRB5</accession>
<feature type="transmembrane region" description="Helical" evidence="1">
    <location>
        <begin position="100"/>
        <end position="121"/>
    </location>
</feature>
<dbReference type="Proteomes" id="UP000077051">
    <property type="component" value="Unassembled WGS sequence"/>
</dbReference>
<organism evidence="2 3">
    <name type="scientific">Mucor lusitanicus CBS 277.49</name>
    <dbReference type="NCBI Taxonomy" id="747725"/>
    <lineage>
        <taxon>Eukaryota</taxon>
        <taxon>Fungi</taxon>
        <taxon>Fungi incertae sedis</taxon>
        <taxon>Mucoromycota</taxon>
        <taxon>Mucoromycotina</taxon>
        <taxon>Mucoromycetes</taxon>
        <taxon>Mucorales</taxon>
        <taxon>Mucorineae</taxon>
        <taxon>Mucoraceae</taxon>
        <taxon>Mucor</taxon>
    </lineage>
</organism>
<dbReference type="Pfam" id="PF06687">
    <property type="entry name" value="SUR7"/>
    <property type="match status" value="1"/>
</dbReference>
<evidence type="ECO:0008006" key="4">
    <source>
        <dbReference type="Google" id="ProtNLM"/>
    </source>
</evidence>
<evidence type="ECO:0000256" key="1">
    <source>
        <dbReference type="SAM" id="Phobius"/>
    </source>
</evidence>
<dbReference type="InterPro" id="IPR009571">
    <property type="entry name" value="SUR7/Rim9-like_fungi"/>
</dbReference>
<keyword evidence="1" id="KW-0812">Transmembrane</keyword>
<dbReference type="VEuPathDB" id="FungiDB:MUCCIDRAFT_161262"/>
<proteinExistence type="predicted"/>
<keyword evidence="3" id="KW-1185">Reference proteome</keyword>
<feature type="transmembrane region" description="Helical" evidence="1">
    <location>
        <begin position="178"/>
        <end position="198"/>
    </location>
</feature>
<evidence type="ECO:0000313" key="2">
    <source>
        <dbReference type="EMBL" id="OAD04525.1"/>
    </source>
</evidence>
<reference evidence="2 3" key="1">
    <citation type="submission" date="2015-06" db="EMBL/GenBank/DDBJ databases">
        <title>Expansion of signal transduction pathways in fungi by whole-genome duplication.</title>
        <authorList>
            <consortium name="DOE Joint Genome Institute"/>
            <person name="Corrochano L.M."/>
            <person name="Kuo A."/>
            <person name="Marcet-Houben M."/>
            <person name="Polaino S."/>
            <person name="Salamov A."/>
            <person name="Villalobos J.M."/>
            <person name="Alvarez M.I."/>
            <person name="Avalos J."/>
            <person name="Benito E.P."/>
            <person name="Benoit I."/>
            <person name="Burger G."/>
            <person name="Camino L.P."/>
            <person name="Canovas D."/>
            <person name="Cerda-Olmedo E."/>
            <person name="Cheng J.-F."/>
            <person name="Dominguez A."/>
            <person name="Elias M."/>
            <person name="Eslava A.P."/>
            <person name="Glaser F."/>
            <person name="Grimwood J."/>
            <person name="Gutierrez G."/>
            <person name="Heitman J."/>
            <person name="Henrissat B."/>
            <person name="Iturriaga E.A."/>
            <person name="Lang B.F."/>
            <person name="Lavin J.L."/>
            <person name="Lee S."/>
            <person name="Li W."/>
            <person name="Lindquist E."/>
            <person name="Lopez-Garcia S."/>
            <person name="Luque E.M."/>
            <person name="Marcos A.T."/>
            <person name="Martin J."/>
            <person name="Mccluskey K."/>
            <person name="Medina H.R."/>
            <person name="Miralles-Duran A."/>
            <person name="Miyazaki A."/>
            <person name="Munoz-Torres E."/>
            <person name="Oguiza J.A."/>
            <person name="Ohm R."/>
            <person name="Olmedo M."/>
            <person name="Orejas M."/>
            <person name="Ortiz-Castellanos L."/>
            <person name="Pisabarro A.G."/>
            <person name="Rodriguez-Romero J."/>
            <person name="Ruiz-Herrera J."/>
            <person name="Ruiz-Vazquez R."/>
            <person name="Sanz C."/>
            <person name="Schackwitz W."/>
            <person name="Schmutz J."/>
            <person name="Shahriari M."/>
            <person name="Shelest E."/>
            <person name="Silva-Franco F."/>
            <person name="Soanes D."/>
            <person name="Syed K."/>
            <person name="Tagua V.G."/>
            <person name="Talbot N.J."/>
            <person name="Thon M."/>
            <person name="De Vries R.P."/>
            <person name="Wiebenga A."/>
            <person name="Yadav J.S."/>
            <person name="Braun E.L."/>
            <person name="Baker S."/>
            <person name="Garre V."/>
            <person name="Horwitz B."/>
            <person name="Torres-Martinez S."/>
            <person name="Idnurm A."/>
            <person name="Herrera-Estrella A."/>
            <person name="Gabaldon T."/>
            <person name="Grigoriev I.V."/>
        </authorList>
    </citation>
    <scope>NUCLEOTIDE SEQUENCE [LARGE SCALE GENOMIC DNA]</scope>
    <source>
        <strain evidence="2 3">CBS 277.49</strain>
    </source>
</reference>
<protein>
    <recommendedName>
        <fullName evidence="4">MARVEL domain-containing protein</fullName>
    </recommendedName>
</protein>
<dbReference type="OrthoDB" id="2327445at2759"/>
<comment type="caution">
    <text evidence="2">The sequence shown here is derived from an EMBL/GenBank/DDBJ whole genome shotgun (WGS) entry which is preliminary data.</text>
</comment>
<dbReference type="EMBL" id="AMYB01000003">
    <property type="protein sequence ID" value="OAD04525.1"/>
    <property type="molecule type" value="Genomic_DNA"/>
</dbReference>
<gene>
    <name evidence="2" type="ORF">MUCCIDRAFT_161262</name>
</gene>
<feature type="transmembrane region" description="Helical" evidence="1">
    <location>
        <begin position="7"/>
        <end position="28"/>
    </location>
</feature>
<evidence type="ECO:0000313" key="3">
    <source>
        <dbReference type="Proteomes" id="UP000077051"/>
    </source>
</evidence>
<sequence>MAFWASFFKYTASIFAFCALVLQFFTLLGNTYNVKFLKLLYIARLTKNEQDFIDFGLWNSCTGTNGTVLHCNTPKPAYVWTAESSLTEFIGSPVGGYDKIFLANFILYWCGFGLTLFAFIFSVCTHYNRITDLMAAMATGLAFLVLFAVFVILIVVAYRVIGLTHSHNATVKGSIGSATWMTLGAMAALLLATIYYGLGCFFRAKRARTYEKV</sequence>
<feature type="transmembrane region" description="Helical" evidence="1">
    <location>
        <begin position="133"/>
        <end position="158"/>
    </location>
</feature>
<dbReference type="STRING" id="747725.A0A162MRB5"/>
<dbReference type="GO" id="GO:0005886">
    <property type="term" value="C:plasma membrane"/>
    <property type="evidence" value="ECO:0007669"/>
    <property type="project" value="InterPro"/>
</dbReference>